<dbReference type="eggNOG" id="KOG0732">
    <property type="taxonomic scope" value="Eukaryota"/>
</dbReference>
<dbReference type="PROSITE" id="PS00674">
    <property type="entry name" value="AAA"/>
    <property type="match status" value="1"/>
</dbReference>
<feature type="compositionally biased region" description="Acidic residues" evidence="10">
    <location>
        <begin position="381"/>
        <end position="409"/>
    </location>
</feature>
<dbReference type="PhylomeDB" id="T1IKQ0"/>
<evidence type="ECO:0000256" key="2">
    <source>
        <dbReference type="ARBA" id="ARBA00022741"/>
    </source>
</evidence>
<feature type="compositionally biased region" description="Basic residues" evidence="10">
    <location>
        <begin position="613"/>
        <end position="622"/>
    </location>
</feature>
<evidence type="ECO:0000256" key="6">
    <source>
        <dbReference type="ARBA" id="ARBA00074192"/>
    </source>
</evidence>
<dbReference type="InterPro" id="IPR003960">
    <property type="entry name" value="ATPase_AAA_CS"/>
</dbReference>
<feature type="region of interest" description="Disordered" evidence="10">
    <location>
        <begin position="546"/>
        <end position="622"/>
    </location>
</feature>
<keyword evidence="14" id="KW-1185">Reference proteome</keyword>
<dbReference type="GO" id="GO:0016887">
    <property type="term" value="F:ATP hydrolysis activity"/>
    <property type="evidence" value="ECO:0007669"/>
    <property type="project" value="InterPro"/>
</dbReference>
<dbReference type="HOGENOM" id="CLU_001448_3_2_1"/>
<accession>T1IKQ0</accession>
<dbReference type="PANTHER" id="PTHR23069:SF0">
    <property type="entry name" value="TAT-BINDING HOMOLOG 7"/>
    <property type="match status" value="1"/>
</dbReference>
<dbReference type="InterPro" id="IPR003959">
    <property type="entry name" value="ATPase_AAA_core"/>
</dbReference>
<dbReference type="GO" id="GO:0006334">
    <property type="term" value="P:nucleosome assembly"/>
    <property type="evidence" value="ECO:0007669"/>
    <property type="project" value="TreeGrafter"/>
</dbReference>
<feature type="compositionally biased region" description="Basic and acidic residues" evidence="10">
    <location>
        <begin position="1416"/>
        <end position="1430"/>
    </location>
</feature>
<dbReference type="EnsemblMetazoa" id="SMAR001502-RA">
    <property type="protein sequence ID" value="SMAR001502-PA"/>
    <property type="gene ID" value="SMAR001502"/>
</dbReference>
<feature type="coiled-coil region" evidence="9">
    <location>
        <begin position="1185"/>
        <end position="1212"/>
    </location>
</feature>
<dbReference type="FunFam" id="1.10.8.60:FF:000016">
    <property type="entry name" value="ATPase family AAA domain-containing protein 2B"/>
    <property type="match status" value="1"/>
</dbReference>
<dbReference type="InterPro" id="IPR027417">
    <property type="entry name" value="P-loop_NTPase"/>
</dbReference>
<feature type="compositionally biased region" description="Basic and acidic residues" evidence="10">
    <location>
        <begin position="523"/>
        <end position="533"/>
    </location>
</feature>
<dbReference type="PROSITE" id="PS50014">
    <property type="entry name" value="BROMODOMAIN_2"/>
    <property type="match status" value="1"/>
</dbReference>
<dbReference type="Proteomes" id="UP000014500">
    <property type="component" value="Unassembled WGS sequence"/>
</dbReference>
<keyword evidence="9" id="KW-0175">Coiled coil</keyword>
<feature type="compositionally biased region" description="Basic and acidic residues" evidence="10">
    <location>
        <begin position="1514"/>
        <end position="1523"/>
    </location>
</feature>
<comment type="function">
    <text evidence="5">Thought to form a complex that enhances transcription from repetitive DNA sequences by modulating chromatin structure.</text>
</comment>
<dbReference type="GO" id="GO:0005524">
    <property type="term" value="F:ATP binding"/>
    <property type="evidence" value="ECO:0007669"/>
    <property type="project" value="UniProtKB-KW"/>
</dbReference>
<evidence type="ECO:0000259" key="12">
    <source>
        <dbReference type="PROSITE" id="PS50014"/>
    </source>
</evidence>
<dbReference type="GO" id="GO:0005634">
    <property type="term" value="C:nucleus"/>
    <property type="evidence" value="ECO:0007669"/>
    <property type="project" value="TreeGrafter"/>
</dbReference>
<protein>
    <recommendedName>
        <fullName evidence="6">Tat-binding homolog 7</fullName>
    </recommendedName>
    <alternativeName>
        <fullName evidence="7">Lin-48 expression abnormal protein 1</fullName>
    </alternativeName>
</protein>
<dbReference type="SMART" id="SM00382">
    <property type="entry name" value="AAA"/>
    <property type="match status" value="1"/>
</dbReference>
<evidence type="ECO:0000256" key="10">
    <source>
        <dbReference type="SAM" id="MobiDB-lite"/>
    </source>
</evidence>
<keyword evidence="11" id="KW-0472">Membrane</keyword>
<dbReference type="InterPro" id="IPR041569">
    <property type="entry name" value="AAA_lid_3"/>
</dbReference>
<dbReference type="InterPro" id="IPR045199">
    <property type="entry name" value="ATAD2-like"/>
</dbReference>
<dbReference type="Pfam" id="PF00439">
    <property type="entry name" value="Bromodomain"/>
    <property type="match status" value="1"/>
</dbReference>
<dbReference type="GO" id="GO:0042393">
    <property type="term" value="F:histone binding"/>
    <property type="evidence" value="ECO:0007669"/>
    <property type="project" value="TreeGrafter"/>
</dbReference>
<dbReference type="Pfam" id="PF01553">
    <property type="entry name" value="Acyltransferase"/>
    <property type="match status" value="1"/>
</dbReference>
<dbReference type="SUPFAM" id="SSF47370">
    <property type="entry name" value="Bromodomain"/>
    <property type="match status" value="1"/>
</dbReference>
<dbReference type="FunFam" id="3.40.50.300:FF:000734">
    <property type="entry name" value="ATPase family, AAA domain containing 2"/>
    <property type="match status" value="1"/>
</dbReference>
<dbReference type="Pfam" id="PF00004">
    <property type="entry name" value="AAA"/>
    <property type="match status" value="1"/>
</dbReference>
<keyword evidence="11" id="KW-0812">Transmembrane</keyword>
<evidence type="ECO:0000256" key="7">
    <source>
        <dbReference type="ARBA" id="ARBA00075625"/>
    </source>
</evidence>
<sequence>MSAVDFWFYLISRMEWINSSTYPQFFRLDLLEGYLDMAFVLPLIIFIFIYISALIVHIYRFWHSIKDAYDRDVWEGARHAVCTMWYTVGYIWHGYDVSGFENIPETGPALLVYYHGAIPLDIYYFQSLCLLRKGRLVHAVGDRFMFRIPGWGLLMQVYKISPGTIQTCTQTLKEGNLLSIAPGGVLEAQFGDENYNLVWGKRVGFAKVALQAKAPIIPVFTENMRESFRTAGIFRAIGRRIYERIHFPVIPIYGGFPVKLRTHVGKPIPYDEAMTPEELANKTSAAIQELIKQHQRLPGSIFWALIDRIVKKRCKTDDSDESCYIPRRKRRRLEMSSRRSLRISARQRLSNTNVIGSSYLTRRTMRAIKEEQEMATNNDDCIFDDGQDTEDDNDDDNDDDDDDEDETVMDDSSPPNSGIRRSTRQRKSRYETLDQSWIISSKLQEFTNMKTNDKIDGDSRSNEQFDDMYSRVKNIKRQSDPEEKKRSETEESIAGAESDDETSIVMGRERCRGGGSRWNSKSSSDEMPHMKYDLRRKKPVINRFQVVQESSRPKKVSTKNVFHISPPHRRTKFNGFKSPAHKSPTGQRRHATHNSSGSSSSTSSSSDDDRRFERRKAKSMARARNRCLPTNFNAIENKLTDRLKAGGRMADIDPMNIDRTVNFESIGGLTKHVERLKEMILFPMLYPEVFEKFKITPPRGVLFYGPPGTGKTLVARALANECSLGGDRTVAFFMRKGADCLSKWVGESERQLRLLFDQAFVMRPSIIFFDEIDGLAPVRSSRQDQIHSSIVSTLLALMDGLDNRGEVVVIGATNRIDAIDPALRRPGRFDREFHFPLPSLEDRENILKIHTKEWSPKFSPDFVTQIALKTAGYCGADLKALCAEVALSALKRRYPQIYNSRQRLQLDFSSIKVEAKDFLKAIDNLVPSGQRAQISPGHPLTATIQPLMQKMHDEVLAALKKIFPHKTAKTANDKNYLSDTEKMDIYEGTEVVDGKIVMPKSTFNAATSHRPRLLIAGAPDQGQTTHLAPAILHSLECFPVHRLDLPTLYAVSAKTPEESCAQVFAEAYRTRPSILYFPHLDQWWGTLSDTTRATFLTLLQDVDPGAPVLVLATSDCPCQDLPEQMANLFSIKHNEVFSMVNPSTEQRYEFFSDVIIHLAAAAPKLKRKHESTLEELPVAPPKESRKLSKNELRRLEEQEEATLRELRLFLREILYKLARDRRFTSFTKPVDIAEVSDYLDVVKFPMDLESMLTKIDTHLYETVSQFLDDYKIIRHRACALRDAAHAIVDSELDPEFEKICQDIIEARRRRGCPPTKYAPQNYRTVERNSLRLAGGHDETPEVENEAEVESSIKRFSRRVRGLQVEENSSSTDGNDVNAPKSMDSSNGPVSKSTDGNDSGSELVRVKKKSKICIKSDDSGTDEVKKAKTEPSKATTSGGSFVIKRRKSLWFGGGRRIVRRSVEKPVAKVEQPMEVERPVPSLFCDDEDDQLNSDLSKDSGTACAGPADSPLPSEKNGENDELKEVSSGFSSEEGNTLDGKDICERLTAGGCKTKKRGNTWIKSLHDVVDKSITTKPASMSPVAPAPAPTPEVERHVIVDRNRLQWLLDSIVKATHGCSTDVLERFHCALRMCVMRHARQWDKTSLVKELESQLDVFKRQQQVS</sequence>
<feature type="region of interest" description="Disordered" evidence="10">
    <location>
        <begin position="371"/>
        <end position="430"/>
    </location>
</feature>
<evidence type="ECO:0000256" key="4">
    <source>
        <dbReference type="ARBA" id="ARBA00023117"/>
    </source>
</evidence>
<dbReference type="Gene3D" id="1.10.8.60">
    <property type="match status" value="1"/>
</dbReference>
<keyword evidence="3" id="KW-0067">ATP-binding</keyword>
<name>T1IKQ0_STRMM</name>
<dbReference type="STRING" id="126957.T1IKQ0"/>
<keyword evidence="11" id="KW-1133">Transmembrane helix</keyword>
<dbReference type="Gene3D" id="1.20.920.10">
    <property type="entry name" value="Bromodomain-like"/>
    <property type="match status" value="1"/>
</dbReference>
<evidence type="ECO:0000256" key="11">
    <source>
        <dbReference type="SAM" id="Phobius"/>
    </source>
</evidence>
<dbReference type="PANTHER" id="PTHR23069">
    <property type="entry name" value="AAA DOMAIN-CONTAINING"/>
    <property type="match status" value="1"/>
</dbReference>
<dbReference type="InterPro" id="IPR001487">
    <property type="entry name" value="Bromodomain"/>
</dbReference>
<evidence type="ECO:0000256" key="1">
    <source>
        <dbReference type="ARBA" id="ARBA00006914"/>
    </source>
</evidence>
<feature type="region of interest" description="Disordered" evidence="10">
    <location>
        <begin position="450"/>
        <end position="533"/>
    </location>
</feature>
<dbReference type="CDD" id="cd07987">
    <property type="entry name" value="LPLAT_MGAT-like"/>
    <property type="match status" value="1"/>
</dbReference>
<dbReference type="GO" id="GO:0045815">
    <property type="term" value="P:transcription initiation-coupled chromatin remodeling"/>
    <property type="evidence" value="ECO:0007669"/>
    <property type="project" value="TreeGrafter"/>
</dbReference>
<dbReference type="Gene3D" id="3.40.50.300">
    <property type="entry name" value="P-loop containing nucleotide triphosphate hydrolases"/>
    <property type="match status" value="2"/>
</dbReference>
<dbReference type="SMART" id="SM00563">
    <property type="entry name" value="PlsC"/>
    <property type="match status" value="1"/>
</dbReference>
<evidence type="ECO:0000256" key="5">
    <source>
        <dbReference type="ARBA" id="ARBA00057193"/>
    </source>
</evidence>
<evidence type="ECO:0000313" key="14">
    <source>
        <dbReference type="Proteomes" id="UP000014500"/>
    </source>
</evidence>
<feature type="compositionally biased region" description="Polar residues" evidence="10">
    <location>
        <begin position="1382"/>
        <end position="1399"/>
    </location>
</feature>
<feature type="region of interest" description="Disordered" evidence="10">
    <location>
        <begin position="1477"/>
        <end position="1534"/>
    </location>
</feature>
<reference evidence="14" key="1">
    <citation type="submission" date="2011-05" db="EMBL/GenBank/DDBJ databases">
        <authorList>
            <person name="Richards S.R."/>
            <person name="Qu J."/>
            <person name="Jiang H."/>
            <person name="Jhangiani S.N."/>
            <person name="Agravi P."/>
            <person name="Goodspeed R."/>
            <person name="Gross S."/>
            <person name="Mandapat C."/>
            <person name="Jackson L."/>
            <person name="Mathew T."/>
            <person name="Pu L."/>
            <person name="Thornton R."/>
            <person name="Saada N."/>
            <person name="Wilczek-Boney K.B."/>
            <person name="Lee S."/>
            <person name="Kovar C."/>
            <person name="Wu Y."/>
            <person name="Scherer S.E."/>
            <person name="Worley K.C."/>
            <person name="Muzny D.M."/>
            <person name="Gibbs R."/>
        </authorList>
    </citation>
    <scope>NUCLEOTIDE SEQUENCE</scope>
    <source>
        <strain evidence="14">Brora</strain>
    </source>
</reference>
<dbReference type="eggNOG" id="KOG4321">
    <property type="taxonomic scope" value="Eukaryota"/>
</dbReference>
<feature type="compositionally biased region" description="Basic and acidic residues" evidence="10">
    <location>
        <begin position="451"/>
        <end position="463"/>
    </location>
</feature>
<dbReference type="SMART" id="SM00297">
    <property type="entry name" value="BROMO"/>
    <property type="match status" value="1"/>
</dbReference>
<evidence type="ECO:0000256" key="8">
    <source>
        <dbReference type="PROSITE-ProRule" id="PRU00035"/>
    </source>
</evidence>
<feature type="region of interest" description="Disordered" evidence="10">
    <location>
        <begin position="1416"/>
        <end position="1438"/>
    </location>
</feature>
<comment type="similarity">
    <text evidence="1">Belongs to the AAA ATPase family.</text>
</comment>
<feature type="transmembrane region" description="Helical" evidence="11">
    <location>
        <begin position="38"/>
        <end position="62"/>
    </location>
</feature>
<dbReference type="GO" id="GO:0006337">
    <property type="term" value="P:nucleosome disassembly"/>
    <property type="evidence" value="ECO:0007669"/>
    <property type="project" value="TreeGrafter"/>
</dbReference>
<feature type="domain" description="Bromo" evidence="12">
    <location>
        <begin position="1226"/>
        <end position="1288"/>
    </location>
</feature>
<keyword evidence="2" id="KW-0547">Nucleotide-binding</keyword>
<dbReference type="Pfam" id="PF17862">
    <property type="entry name" value="AAA_lid_3"/>
    <property type="match status" value="1"/>
</dbReference>
<dbReference type="InterPro" id="IPR036427">
    <property type="entry name" value="Bromodomain-like_sf"/>
</dbReference>
<dbReference type="InterPro" id="IPR002123">
    <property type="entry name" value="Plipid/glycerol_acylTrfase"/>
</dbReference>
<reference evidence="13" key="2">
    <citation type="submission" date="2015-02" db="UniProtKB">
        <authorList>
            <consortium name="EnsemblMetazoa"/>
        </authorList>
    </citation>
    <scope>IDENTIFICATION</scope>
</reference>
<evidence type="ECO:0000256" key="9">
    <source>
        <dbReference type="SAM" id="Coils"/>
    </source>
</evidence>
<dbReference type="SUPFAM" id="SSF52540">
    <property type="entry name" value="P-loop containing nucleoside triphosphate hydrolases"/>
    <property type="match status" value="2"/>
</dbReference>
<dbReference type="InterPro" id="IPR003593">
    <property type="entry name" value="AAA+_ATPase"/>
</dbReference>
<evidence type="ECO:0000313" key="13">
    <source>
        <dbReference type="EnsemblMetazoa" id="SMAR001502-PA"/>
    </source>
</evidence>
<feature type="compositionally biased region" description="Low complexity" evidence="10">
    <location>
        <begin position="595"/>
        <end position="605"/>
    </location>
</feature>
<dbReference type="SUPFAM" id="SSF69593">
    <property type="entry name" value="Glycerol-3-phosphate (1)-acyltransferase"/>
    <property type="match status" value="1"/>
</dbReference>
<proteinExistence type="inferred from homology"/>
<feature type="region of interest" description="Disordered" evidence="10">
    <location>
        <begin position="1359"/>
        <end position="1403"/>
    </location>
</feature>
<dbReference type="FunFam" id="3.40.50.300:FF:000061">
    <property type="entry name" value="ATPase family, AAA domain-containing 2"/>
    <property type="match status" value="1"/>
</dbReference>
<dbReference type="GO" id="GO:0003682">
    <property type="term" value="F:chromatin binding"/>
    <property type="evidence" value="ECO:0007669"/>
    <property type="project" value="TreeGrafter"/>
</dbReference>
<dbReference type="GO" id="GO:0016746">
    <property type="term" value="F:acyltransferase activity"/>
    <property type="evidence" value="ECO:0007669"/>
    <property type="project" value="InterPro"/>
</dbReference>
<dbReference type="EMBL" id="JH430595">
    <property type="status" value="NOT_ANNOTATED_CDS"/>
    <property type="molecule type" value="Genomic_DNA"/>
</dbReference>
<evidence type="ECO:0000256" key="3">
    <source>
        <dbReference type="ARBA" id="ARBA00022840"/>
    </source>
</evidence>
<feature type="compositionally biased region" description="Polar residues" evidence="10">
    <location>
        <begin position="1365"/>
        <end position="1374"/>
    </location>
</feature>
<keyword evidence="4 8" id="KW-0103">Bromodomain</keyword>
<organism evidence="13 14">
    <name type="scientific">Strigamia maritima</name>
    <name type="common">European centipede</name>
    <name type="synonym">Geophilus maritimus</name>
    <dbReference type="NCBI Taxonomy" id="126957"/>
    <lineage>
        <taxon>Eukaryota</taxon>
        <taxon>Metazoa</taxon>
        <taxon>Ecdysozoa</taxon>
        <taxon>Arthropoda</taxon>
        <taxon>Myriapoda</taxon>
        <taxon>Chilopoda</taxon>
        <taxon>Pleurostigmophora</taxon>
        <taxon>Geophilomorpha</taxon>
        <taxon>Linotaeniidae</taxon>
        <taxon>Strigamia</taxon>
    </lineage>
</organism>
<feature type="compositionally biased region" description="Basic and acidic residues" evidence="10">
    <location>
        <begin position="477"/>
        <end position="489"/>
    </location>
</feature>